<keyword evidence="6" id="KW-1185">Reference proteome</keyword>
<dbReference type="InterPro" id="IPR026188">
    <property type="entry name" value="Lebercilin-like"/>
</dbReference>
<evidence type="ECO:0000256" key="2">
    <source>
        <dbReference type="ARBA" id="ARBA00023054"/>
    </source>
</evidence>
<dbReference type="PANTHER" id="PTHR16650:SF6">
    <property type="entry name" value="GH21622P"/>
    <property type="match status" value="1"/>
</dbReference>
<sequence length="796" mass="91292">MRLHCQSEPARGNNATCKNFLGQRIISAKVLRVKELQNQLTDAHYHLNELANENRLLKALQKRQDSALKRYEGTNAELPRIINSHQEELKALQTKYKQLKFQHKQTCDLLKEKESEIYSLQSQNKHLLKLSKDQQLGEREKLQIQVSDLNHEIQQQHKTIQTLNRKLTLQSKKFKHQINNEVTKHRDTRKQLHITLEKLKTLEDLLNNREKRLYSNPHQAHQLPLFNRRKPTTSQSLTNLRNNSITSNLVKPTINQNTYNDVKNETLPKLNMKESNDTGKLSLIRTNNTLDNINASETMTSLDNVRKFRLPKSAKSRHSSPYASDENEMRDKLEIETDSGIDNCKINSIAIKNIRDGKFNSHEVDDEEINDAINSFSQKDAGINKKYHMPEKFIKEFGFLSGNSELSDDDSHTDDEISPTSNSKYLHARLINSMTNGASSTDEEPFHMTTNKKSRVLETSAVDEAKSSHDVAGIRSKIILKDKNDGEDHDNISSSEFPRLDNEEISSYAKIKCQNISDMKKNLITSRQNSVHNSYDKFDINNEKSFKNGTDLWTRLRERLNTVQVNNPDSPKSAIDSNDTFATKNNLISNLESERKNSEVSDELLHYFDMENNTDEFNKLTISENYERHSQISITNGLISKLDDKSSLNTSDGISKKSSLLAEKNDESSKKENDVILEQDKKKNISIVQQSDVNISEVKSSKQLTANQEHLNETKGANFNKQKLLAAMKAIDDNENIESITEKKVRETNNSIRSQVTENLYRGLPTHARKRDEIIKDIFSDTKIDSKLHSGCSKLH</sequence>
<keyword evidence="2 3" id="KW-0175">Coiled coil</keyword>
<reference evidence="5" key="1">
    <citation type="journal article" date="2023" name="bioRxiv">
        <title>Scaffold-level genome assemblies of two parasitoid biocontrol wasps reveal the parthenogenesis mechanism and an associated novel virus.</title>
        <authorList>
            <person name="Inwood S."/>
            <person name="Skelly J."/>
            <person name="Guhlin J."/>
            <person name="Harrop T."/>
            <person name="Goldson S."/>
            <person name="Dearden P."/>
        </authorList>
    </citation>
    <scope>NUCLEOTIDE SEQUENCE</scope>
    <source>
        <strain evidence="5">Lincoln</strain>
        <tissue evidence="5">Whole body</tissue>
    </source>
</reference>
<dbReference type="Pfam" id="PF15619">
    <property type="entry name" value="Lebercilin"/>
    <property type="match status" value="1"/>
</dbReference>
<evidence type="ECO:0000256" key="1">
    <source>
        <dbReference type="ARBA" id="ARBA00010229"/>
    </source>
</evidence>
<accession>A0AA39G2B2</accession>
<feature type="coiled-coil region" evidence="3">
    <location>
        <begin position="132"/>
        <end position="166"/>
    </location>
</feature>
<dbReference type="GO" id="GO:0042073">
    <property type="term" value="P:intraciliary transport"/>
    <property type="evidence" value="ECO:0007669"/>
    <property type="project" value="TreeGrafter"/>
</dbReference>
<dbReference type="EMBL" id="JAQQBR010000003">
    <property type="protein sequence ID" value="KAK0179806.1"/>
    <property type="molecule type" value="Genomic_DNA"/>
</dbReference>
<evidence type="ECO:0000313" key="6">
    <source>
        <dbReference type="Proteomes" id="UP001168972"/>
    </source>
</evidence>
<dbReference type="InterPro" id="IPR028933">
    <property type="entry name" value="Lebercilin_dom"/>
</dbReference>
<dbReference type="AlphaFoldDB" id="A0AA39G2B2"/>
<proteinExistence type="inferred from homology"/>
<gene>
    <name evidence="5" type="ORF">PV327_005523</name>
</gene>
<evidence type="ECO:0000259" key="4">
    <source>
        <dbReference type="Pfam" id="PF15619"/>
    </source>
</evidence>
<feature type="coiled-coil region" evidence="3">
    <location>
        <begin position="33"/>
        <end position="102"/>
    </location>
</feature>
<dbReference type="GO" id="GO:0005930">
    <property type="term" value="C:axoneme"/>
    <property type="evidence" value="ECO:0007669"/>
    <property type="project" value="TreeGrafter"/>
</dbReference>
<evidence type="ECO:0000256" key="3">
    <source>
        <dbReference type="SAM" id="Coils"/>
    </source>
</evidence>
<organism evidence="5 6">
    <name type="scientific">Microctonus hyperodae</name>
    <name type="common">Parasitoid wasp</name>
    <dbReference type="NCBI Taxonomy" id="165561"/>
    <lineage>
        <taxon>Eukaryota</taxon>
        <taxon>Metazoa</taxon>
        <taxon>Ecdysozoa</taxon>
        <taxon>Arthropoda</taxon>
        <taxon>Hexapoda</taxon>
        <taxon>Insecta</taxon>
        <taxon>Pterygota</taxon>
        <taxon>Neoptera</taxon>
        <taxon>Endopterygota</taxon>
        <taxon>Hymenoptera</taxon>
        <taxon>Apocrita</taxon>
        <taxon>Ichneumonoidea</taxon>
        <taxon>Braconidae</taxon>
        <taxon>Euphorinae</taxon>
        <taxon>Microctonus</taxon>
    </lineage>
</organism>
<feature type="domain" description="Lebercilin" evidence="4">
    <location>
        <begin position="23"/>
        <end position="213"/>
    </location>
</feature>
<dbReference type="PANTHER" id="PTHR16650">
    <property type="entry name" value="C21ORF13-RELATED"/>
    <property type="match status" value="1"/>
</dbReference>
<comment type="similarity">
    <text evidence="1">Belongs to the LCA5 family.</text>
</comment>
<comment type="caution">
    <text evidence="5">The sequence shown here is derived from an EMBL/GenBank/DDBJ whole genome shotgun (WGS) entry which is preliminary data.</text>
</comment>
<name>A0AA39G2B2_MICHY</name>
<evidence type="ECO:0000313" key="5">
    <source>
        <dbReference type="EMBL" id="KAK0179806.1"/>
    </source>
</evidence>
<protein>
    <recommendedName>
        <fullName evidence="4">Lebercilin domain-containing protein</fullName>
    </recommendedName>
</protein>
<dbReference type="Proteomes" id="UP001168972">
    <property type="component" value="Unassembled WGS sequence"/>
</dbReference>
<reference evidence="5" key="2">
    <citation type="submission" date="2023-03" db="EMBL/GenBank/DDBJ databases">
        <authorList>
            <person name="Inwood S.N."/>
            <person name="Skelly J.G."/>
            <person name="Guhlin J."/>
            <person name="Harrop T.W.R."/>
            <person name="Goldson S.G."/>
            <person name="Dearden P.K."/>
        </authorList>
    </citation>
    <scope>NUCLEOTIDE SEQUENCE</scope>
    <source>
        <strain evidence="5">Lincoln</strain>
        <tissue evidence="5">Whole body</tissue>
    </source>
</reference>